<reference evidence="8" key="2">
    <citation type="submission" date="2025-08" db="UniProtKB">
        <authorList>
            <consortium name="RefSeq"/>
        </authorList>
    </citation>
    <scope>IDENTIFICATION</scope>
    <source>
        <tissue evidence="8">Whole plant</tissue>
    </source>
</reference>
<accession>A0A9C6WI89</accession>
<proteinExistence type="inferred from homology"/>
<keyword evidence="3 6" id="KW-0812">Transmembrane</keyword>
<evidence type="ECO:0000256" key="4">
    <source>
        <dbReference type="ARBA" id="ARBA00022989"/>
    </source>
</evidence>
<comment type="subcellular location">
    <subcellularLocation>
        <location evidence="1">Membrane</location>
    </subcellularLocation>
</comment>
<dbReference type="Proteomes" id="UP000515211">
    <property type="component" value="Chromosome 9"/>
</dbReference>
<protein>
    <submittedName>
        <fullName evidence="8">UPF0496 protein At3g49070 isoform X2</fullName>
    </submittedName>
</protein>
<organism evidence="7 8">
    <name type="scientific">Arachis duranensis</name>
    <name type="common">Wild peanut</name>
    <dbReference type="NCBI Taxonomy" id="130453"/>
    <lineage>
        <taxon>Eukaryota</taxon>
        <taxon>Viridiplantae</taxon>
        <taxon>Streptophyta</taxon>
        <taxon>Embryophyta</taxon>
        <taxon>Tracheophyta</taxon>
        <taxon>Spermatophyta</taxon>
        <taxon>Magnoliopsida</taxon>
        <taxon>eudicotyledons</taxon>
        <taxon>Gunneridae</taxon>
        <taxon>Pentapetalae</taxon>
        <taxon>rosids</taxon>
        <taxon>fabids</taxon>
        <taxon>Fabales</taxon>
        <taxon>Fabaceae</taxon>
        <taxon>Papilionoideae</taxon>
        <taxon>50 kb inversion clade</taxon>
        <taxon>dalbergioids sensu lato</taxon>
        <taxon>Dalbergieae</taxon>
        <taxon>Pterocarpus clade</taxon>
        <taxon>Arachis</taxon>
    </lineage>
</organism>
<evidence type="ECO:0000313" key="7">
    <source>
        <dbReference type="Proteomes" id="UP000515211"/>
    </source>
</evidence>
<dbReference type="GeneID" id="107466900"/>
<evidence type="ECO:0000313" key="8">
    <source>
        <dbReference type="RefSeq" id="XP_052110746.1"/>
    </source>
</evidence>
<dbReference type="InterPro" id="IPR007749">
    <property type="entry name" value="DUF677"/>
</dbReference>
<evidence type="ECO:0000256" key="3">
    <source>
        <dbReference type="ARBA" id="ARBA00022692"/>
    </source>
</evidence>
<comment type="similarity">
    <text evidence="2">Belongs to the UPF0496 family.</text>
</comment>
<dbReference type="AlphaFoldDB" id="A0A9C6WI89"/>
<feature type="transmembrane region" description="Helical" evidence="6">
    <location>
        <begin position="179"/>
        <end position="203"/>
    </location>
</feature>
<evidence type="ECO:0000256" key="6">
    <source>
        <dbReference type="SAM" id="Phobius"/>
    </source>
</evidence>
<evidence type="ECO:0000256" key="2">
    <source>
        <dbReference type="ARBA" id="ARBA00009074"/>
    </source>
</evidence>
<dbReference type="Pfam" id="PF05055">
    <property type="entry name" value="DUF677"/>
    <property type="match status" value="1"/>
</dbReference>
<keyword evidence="4 6" id="KW-1133">Transmembrane helix</keyword>
<dbReference type="PANTHER" id="PTHR31113">
    <property type="entry name" value="UPF0496 PROTEIN 3-RELATED"/>
    <property type="match status" value="1"/>
</dbReference>
<keyword evidence="5 6" id="KW-0472">Membrane</keyword>
<sequence length="325" mass="36644">MKNKLIRRIKKLFSCSVCKPSSPNDEASVDVREEYANAFRTESYIEFWTRVLAYPKAQNSSSTSARLPSYRLFAEHLLDPDQPTVTWALNKVQNRPTIHALLSDYFGHTSNASLLCSHLLKDIDQFSNSLNPFAQSSPSSCLVRAAQCQCSELSKRLESCRDKVRANLQMMTRLKGGSACLLVAITASLMVIVITHGLVLLVATPNLIGTMDLVKVASESKLKKVMAQLDAAAKGTYIVNKDLETTGRLVARLNDELEYMRTTVKFWLERKDDKIQADGEVVRLLKQNQCNFSDQLDELEEHLYLCFMTINRARDLVLKKIIHPA</sequence>
<evidence type="ECO:0000256" key="1">
    <source>
        <dbReference type="ARBA" id="ARBA00004370"/>
    </source>
</evidence>
<evidence type="ECO:0000256" key="5">
    <source>
        <dbReference type="ARBA" id="ARBA00023136"/>
    </source>
</evidence>
<dbReference type="PANTHER" id="PTHR31113:SF6">
    <property type="entry name" value="UPF0496 PROTEIN 3"/>
    <property type="match status" value="1"/>
</dbReference>
<keyword evidence="7" id="KW-1185">Reference proteome</keyword>
<reference evidence="7" key="1">
    <citation type="journal article" date="2016" name="Nat. Genet.">
        <title>The genome sequences of Arachis duranensis and Arachis ipaensis, the diploid ancestors of cultivated peanut.</title>
        <authorList>
            <person name="Bertioli D.J."/>
            <person name="Cannon S.B."/>
            <person name="Froenicke L."/>
            <person name="Huang G."/>
            <person name="Farmer A.D."/>
            <person name="Cannon E.K."/>
            <person name="Liu X."/>
            <person name="Gao D."/>
            <person name="Clevenger J."/>
            <person name="Dash S."/>
            <person name="Ren L."/>
            <person name="Moretzsohn M.C."/>
            <person name="Shirasawa K."/>
            <person name="Huang W."/>
            <person name="Vidigal B."/>
            <person name="Abernathy B."/>
            <person name="Chu Y."/>
            <person name="Niederhuth C.E."/>
            <person name="Umale P."/>
            <person name="Araujo A.C."/>
            <person name="Kozik A."/>
            <person name="Kim K.D."/>
            <person name="Burow M.D."/>
            <person name="Varshney R.K."/>
            <person name="Wang X."/>
            <person name="Zhang X."/>
            <person name="Barkley N."/>
            <person name="Guimaraes P.M."/>
            <person name="Isobe S."/>
            <person name="Guo B."/>
            <person name="Liao B."/>
            <person name="Stalker H.T."/>
            <person name="Schmitz R.J."/>
            <person name="Scheffler B.E."/>
            <person name="Leal-Bertioli S.C."/>
            <person name="Xun X."/>
            <person name="Jackson S.A."/>
            <person name="Michelmore R."/>
            <person name="Ozias-Akins P."/>
        </authorList>
    </citation>
    <scope>NUCLEOTIDE SEQUENCE [LARGE SCALE GENOMIC DNA]</scope>
    <source>
        <strain evidence="7">cv. V14167</strain>
    </source>
</reference>
<dbReference type="GO" id="GO:0016020">
    <property type="term" value="C:membrane"/>
    <property type="evidence" value="ECO:0007669"/>
    <property type="project" value="UniProtKB-SubCell"/>
</dbReference>
<dbReference type="RefSeq" id="XP_052110746.1">
    <property type="nucleotide sequence ID" value="XM_052254786.1"/>
</dbReference>
<name>A0A9C6WI89_ARADU</name>
<gene>
    <name evidence="8" type="primary">LOC107466900</name>
</gene>